<evidence type="ECO:0000256" key="1">
    <source>
        <dbReference type="SAM" id="MobiDB-lite"/>
    </source>
</evidence>
<proteinExistence type="predicted"/>
<organism evidence="3 4">
    <name type="scientific">Paucibacter sediminis</name>
    <dbReference type="NCBI Taxonomy" id="3019553"/>
    <lineage>
        <taxon>Bacteria</taxon>
        <taxon>Pseudomonadati</taxon>
        <taxon>Pseudomonadota</taxon>
        <taxon>Betaproteobacteria</taxon>
        <taxon>Burkholderiales</taxon>
        <taxon>Sphaerotilaceae</taxon>
        <taxon>Roseateles</taxon>
    </lineage>
</organism>
<gene>
    <name evidence="3" type="ORF">PFX98_01520</name>
</gene>
<evidence type="ECO:0000313" key="3">
    <source>
        <dbReference type="EMBL" id="WIT12310.1"/>
    </source>
</evidence>
<feature type="transmembrane region" description="Helical" evidence="2">
    <location>
        <begin position="291"/>
        <end position="310"/>
    </location>
</feature>
<dbReference type="Pfam" id="PF10101">
    <property type="entry name" value="DUF2339"/>
    <property type="match status" value="1"/>
</dbReference>
<dbReference type="KEGG" id="pais:PFX98_01520"/>
<dbReference type="RefSeq" id="WP_285233406.1">
    <property type="nucleotide sequence ID" value="NZ_CP116346.1"/>
</dbReference>
<feature type="transmembrane region" description="Helical" evidence="2">
    <location>
        <begin position="161"/>
        <end position="181"/>
    </location>
</feature>
<feature type="transmembrane region" description="Helical" evidence="2">
    <location>
        <begin position="352"/>
        <end position="375"/>
    </location>
</feature>
<feature type="transmembrane region" description="Helical" evidence="2">
    <location>
        <begin position="820"/>
        <end position="841"/>
    </location>
</feature>
<protein>
    <submittedName>
        <fullName evidence="3">DUF2339 domain-containing protein</fullName>
    </submittedName>
</protein>
<dbReference type="Proteomes" id="UP001177769">
    <property type="component" value="Chromosome"/>
</dbReference>
<evidence type="ECO:0000256" key="2">
    <source>
        <dbReference type="SAM" id="Phobius"/>
    </source>
</evidence>
<feature type="transmembrane region" description="Helical" evidence="2">
    <location>
        <begin position="488"/>
        <end position="511"/>
    </location>
</feature>
<dbReference type="PIRSF" id="PIRSF035905">
    <property type="entry name" value="UCP035905_mp"/>
    <property type="match status" value="1"/>
</dbReference>
<feature type="transmembrane region" description="Helical" evidence="2">
    <location>
        <begin position="135"/>
        <end position="155"/>
    </location>
</feature>
<dbReference type="EMBL" id="CP116346">
    <property type="protein sequence ID" value="WIT12310.1"/>
    <property type="molecule type" value="Genomic_DNA"/>
</dbReference>
<feature type="transmembrane region" description="Helical" evidence="2">
    <location>
        <begin position="436"/>
        <end position="453"/>
    </location>
</feature>
<feature type="transmembrane region" description="Helical" evidence="2">
    <location>
        <begin position="322"/>
        <end position="340"/>
    </location>
</feature>
<keyword evidence="2" id="KW-1133">Transmembrane helix</keyword>
<feature type="transmembrane region" description="Helical" evidence="2">
    <location>
        <begin position="193"/>
        <end position="213"/>
    </location>
</feature>
<dbReference type="AlphaFoldDB" id="A0AA95NDT5"/>
<dbReference type="PANTHER" id="PTHR38434">
    <property type="entry name" value="BLL2549 PROTEIN"/>
    <property type="match status" value="1"/>
</dbReference>
<sequence>MSWLGLVGGVVLAWLAGEIFGQRGGGLAVLGGLVGVLLMRMQARLNALGEELRQLRLGQAPAATRPARAAMPEPEPEPAPAPPPRIETPPALPPRLPPEPAARAQPRLEPDEQSLAATSSLGRSLLAWFRGGNTIVRVAVLLLFIGVAFLLRYAAENALLPLAWRLAGTALAGLALTGLGLRLTPKRRGYGLSLQGAGVGISYLVLFAAFRLYGLVPAGLSFGLLAALAAITTVLALRQDALPLAALGFGGAFLAPVLTSTGQGSHVALFGYYLLLNLAIAWIARHKAWKLLNLEGFVFSFGIGGLWGLKAYQPELFWSTEPFLIAQFGLYLFIAVQYTQRVLQQNQDGEKTLALVDGGLLFGAPIVAFGLQAGMLRGQPLALAFSAASLAAIYLLLGHWLWRQAGQRLLILVEGMAALGLAFLALVMPLALDARWTSAAWALQGLGVLWIALRQGRWWAAVPGILLQLAAALSYWSSLGAQGMEGRWLFLNSAFLALALLVAAGLGSAALLRRPRPQAPAWLQPPLPEALMLGLALLQLWVGGLNELQAWDQHWLDGAALGAGWSALLALAAELRRPAWPTLRWPARIFMSLALLSSTLGLLDASNAASLWQRYSQGPGLPEAFALLTLGLWRLLRQRRAPLPEPWAQAAEHLLLAWYAMLQGGLWLYTAGAHLVARHEGWTPAAAILLPTLLGLALLARHQSQRWPMDVQGQVLRQGLLKPWMALLMLWVLAANLFSDASMAPLPTLPLLNPLDLAHGLVLIYALRLRQAGPGTGRAARVALLAGAGLAFWWLNSLLVRSLHHGLGTPMWLDGALGSAAVQTGLSLLWTLAALAAMLWATRRAAPALARPLWMAGAVLLGAVVLKLFLVDLSQLGSLARIVSFLAVGALMLVIGYVAPLPPEERTT</sequence>
<dbReference type="PANTHER" id="PTHR38434:SF1">
    <property type="entry name" value="BLL2549 PROTEIN"/>
    <property type="match status" value="1"/>
</dbReference>
<dbReference type="InterPro" id="IPR014600">
    <property type="entry name" value="UCP035905_mem"/>
</dbReference>
<feature type="transmembrane region" description="Helical" evidence="2">
    <location>
        <begin position="219"/>
        <end position="237"/>
    </location>
</feature>
<feature type="transmembrane region" description="Helical" evidence="2">
    <location>
        <begin position="458"/>
        <end position="476"/>
    </location>
</feature>
<keyword evidence="4" id="KW-1185">Reference proteome</keyword>
<feature type="transmembrane region" description="Helical" evidence="2">
    <location>
        <begin position="244"/>
        <end position="261"/>
    </location>
</feature>
<feature type="transmembrane region" description="Helical" evidence="2">
    <location>
        <begin position="656"/>
        <end position="676"/>
    </location>
</feature>
<feature type="transmembrane region" description="Helical" evidence="2">
    <location>
        <begin position="882"/>
        <end position="901"/>
    </location>
</feature>
<feature type="transmembrane region" description="Helical" evidence="2">
    <location>
        <begin position="720"/>
        <end position="739"/>
    </location>
</feature>
<feature type="transmembrane region" description="Helical" evidence="2">
    <location>
        <begin position="20"/>
        <end position="39"/>
    </location>
</feature>
<feature type="transmembrane region" description="Helical" evidence="2">
    <location>
        <begin position="853"/>
        <end position="870"/>
    </location>
</feature>
<dbReference type="InterPro" id="IPR019286">
    <property type="entry name" value="DUF2339_TM"/>
</dbReference>
<feature type="transmembrane region" description="Helical" evidence="2">
    <location>
        <begin position="779"/>
        <end position="800"/>
    </location>
</feature>
<feature type="region of interest" description="Disordered" evidence="1">
    <location>
        <begin position="63"/>
        <end position="113"/>
    </location>
</feature>
<feature type="compositionally biased region" description="Low complexity" evidence="1">
    <location>
        <begin position="63"/>
        <end position="72"/>
    </location>
</feature>
<keyword evidence="2" id="KW-0472">Membrane</keyword>
<feature type="transmembrane region" description="Helical" evidence="2">
    <location>
        <begin position="381"/>
        <end position="402"/>
    </location>
</feature>
<feature type="transmembrane region" description="Helical" evidence="2">
    <location>
        <begin position="409"/>
        <end position="430"/>
    </location>
</feature>
<evidence type="ECO:0000313" key="4">
    <source>
        <dbReference type="Proteomes" id="UP001177769"/>
    </source>
</evidence>
<reference evidence="3" key="1">
    <citation type="submission" date="2023-01" db="EMBL/GenBank/DDBJ databases">
        <title>Whole genome sequence of Paucibacter sp. S2-9 isolated from pond sediment.</title>
        <authorList>
            <person name="Jung J.Y."/>
        </authorList>
    </citation>
    <scope>NUCLEOTIDE SEQUENCE</scope>
    <source>
        <strain evidence="3">S2-9</strain>
    </source>
</reference>
<feature type="compositionally biased region" description="Pro residues" evidence="1">
    <location>
        <begin position="77"/>
        <end position="100"/>
    </location>
</feature>
<name>A0AA95NDT5_9BURK</name>
<feature type="transmembrane region" description="Helical" evidence="2">
    <location>
        <begin position="682"/>
        <end position="700"/>
    </location>
</feature>
<feature type="transmembrane region" description="Helical" evidence="2">
    <location>
        <begin position="751"/>
        <end position="767"/>
    </location>
</feature>
<feature type="transmembrane region" description="Helical" evidence="2">
    <location>
        <begin position="267"/>
        <end position="284"/>
    </location>
</feature>
<keyword evidence="2" id="KW-0812">Transmembrane</keyword>
<accession>A0AA95NDT5</accession>